<dbReference type="PANTHER" id="PTHR42782:SF4">
    <property type="entry name" value="DUF455 DOMAIN-CONTAINING PROTEIN"/>
    <property type="match status" value="1"/>
</dbReference>
<gene>
    <name evidence="1" type="ORF">MNBD_ALPHA05-618</name>
</gene>
<proteinExistence type="predicted"/>
<dbReference type="InterPro" id="IPR009078">
    <property type="entry name" value="Ferritin-like_SF"/>
</dbReference>
<dbReference type="PANTHER" id="PTHR42782">
    <property type="entry name" value="SI:CH73-314G15.3"/>
    <property type="match status" value="1"/>
</dbReference>
<dbReference type="PIRSF" id="PIRSF012318">
    <property type="entry name" value="UCP012318"/>
    <property type="match status" value="1"/>
</dbReference>
<organism evidence="1">
    <name type="scientific">hydrothermal vent metagenome</name>
    <dbReference type="NCBI Taxonomy" id="652676"/>
    <lineage>
        <taxon>unclassified sequences</taxon>
        <taxon>metagenomes</taxon>
        <taxon>ecological metagenomes</taxon>
    </lineage>
</organism>
<evidence type="ECO:0000313" key="1">
    <source>
        <dbReference type="EMBL" id="VAV92187.1"/>
    </source>
</evidence>
<dbReference type="AlphaFoldDB" id="A0A3B0RJR7"/>
<sequence>MTTTPPSLLEAAIAVLKIDDAAGKCAAAERAVAALGAGAAIGDFARMRPPIRPARPPRPVLTRPGDVPRRRLGSIEGRIALLHAIAHIEFNAIDLAFDMAARFASEINSLGLDSLAFLRDWFRVGGDEARHFGLIARRLSDLGAAYGDFPAHNGLWEAAEKTCENLLARMVVAPLILEARGLDVTPGMIARLRSAGDDQSACVLEIIYEEEISHVACGRSWFHAICNAQSLEPEATFHALRAEYFTGALKPPFNHEARERAGLTRAFYDPI</sequence>
<dbReference type="InterPro" id="IPR011197">
    <property type="entry name" value="UCP012318"/>
</dbReference>
<dbReference type="CDD" id="cd00657">
    <property type="entry name" value="Ferritin_like"/>
    <property type="match status" value="1"/>
</dbReference>
<accession>A0A3B0RJR7</accession>
<dbReference type="SUPFAM" id="SSF47240">
    <property type="entry name" value="Ferritin-like"/>
    <property type="match status" value="1"/>
</dbReference>
<dbReference type="InterPro" id="IPR007402">
    <property type="entry name" value="DUF455"/>
</dbReference>
<name>A0A3B0RJR7_9ZZZZ</name>
<dbReference type="Pfam" id="PF04305">
    <property type="entry name" value="DUF455"/>
    <property type="match status" value="1"/>
</dbReference>
<protein>
    <submittedName>
        <fullName evidence="1">FIG00005326: uncharacterized protein</fullName>
    </submittedName>
</protein>
<dbReference type="EMBL" id="UOEH01000082">
    <property type="protein sequence ID" value="VAV92187.1"/>
    <property type="molecule type" value="Genomic_DNA"/>
</dbReference>
<reference evidence="1" key="1">
    <citation type="submission" date="2018-06" db="EMBL/GenBank/DDBJ databases">
        <authorList>
            <person name="Zhirakovskaya E."/>
        </authorList>
    </citation>
    <scope>NUCLEOTIDE SEQUENCE</scope>
</reference>